<comment type="caution">
    <text evidence="6">The sequence shown here is derived from an EMBL/GenBank/DDBJ whole genome shotgun (WGS) entry which is preliminary data.</text>
</comment>
<gene>
    <name evidence="6" type="ORF">CfE428DRAFT_5269</name>
</gene>
<feature type="binding site" evidence="5">
    <location>
        <position position="121"/>
    </location>
    <ligand>
        <name>Zn(2+)</name>
        <dbReference type="ChEBI" id="CHEBI:29105"/>
        <label>1</label>
    </ligand>
</feature>
<dbReference type="Gene3D" id="3.40.630.10">
    <property type="entry name" value="Zn peptidases"/>
    <property type="match status" value="1"/>
</dbReference>
<evidence type="ECO:0000256" key="1">
    <source>
        <dbReference type="ARBA" id="ARBA00022723"/>
    </source>
</evidence>
<dbReference type="AlphaFoldDB" id="B4D8M9"/>
<dbReference type="InParanoid" id="B4D8M9"/>
<comment type="cofactor">
    <cofactor evidence="5">
        <name>a divalent metal cation</name>
        <dbReference type="ChEBI" id="CHEBI:60240"/>
    </cofactor>
    <text evidence="5">Binds 2 divalent metal cations per subunit.</text>
</comment>
<dbReference type="PANTHER" id="PTHR32481">
    <property type="entry name" value="AMINOPEPTIDASE"/>
    <property type="match status" value="1"/>
</dbReference>
<dbReference type="Pfam" id="PF05343">
    <property type="entry name" value="Peptidase_M42"/>
    <property type="match status" value="1"/>
</dbReference>
<dbReference type="Proteomes" id="UP000005824">
    <property type="component" value="Unassembled WGS sequence"/>
</dbReference>
<accession>B4D8M9</accession>
<dbReference type="PIRSF" id="PIRSF001123">
    <property type="entry name" value="PepA_GA"/>
    <property type="match status" value="1"/>
</dbReference>
<dbReference type="EMBL" id="ABVL01000022">
    <property type="protein sequence ID" value="EDY17251.1"/>
    <property type="molecule type" value="Genomic_DNA"/>
</dbReference>
<keyword evidence="7" id="KW-1185">Reference proteome</keyword>
<feature type="binding site" evidence="5">
    <location>
        <position position="258"/>
    </location>
    <ligand>
        <name>Zn(2+)</name>
        <dbReference type="ChEBI" id="CHEBI:29105"/>
        <label>2</label>
    </ligand>
</feature>
<evidence type="ECO:0000256" key="5">
    <source>
        <dbReference type="PIRSR" id="PIRSR001123-2"/>
    </source>
</evidence>
<dbReference type="eggNOG" id="COG1363">
    <property type="taxonomic scope" value="Bacteria"/>
</dbReference>
<reference evidence="6 7" key="1">
    <citation type="journal article" date="2011" name="J. Bacteriol.">
        <title>Genome sequence of Chthoniobacter flavus Ellin428, an aerobic heterotrophic soil bacterium.</title>
        <authorList>
            <person name="Kant R."/>
            <person name="van Passel M.W."/>
            <person name="Palva A."/>
            <person name="Lucas S."/>
            <person name="Lapidus A."/>
            <person name="Glavina Del Rio T."/>
            <person name="Dalin E."/>
            <person name="Tice H."/>
            <person name="Bruce D."/>
            <person name="Goodwin L."/>
            <person name="Pitluck S."/>
            <person name="Larimer F.W."/>
            <person name="Land M.L."/>
            <person name="Hauser L."/>
            <person name="Sangwan P."/>
            <person name="de Vos W.M."/>
            <person name="Janssen P.H."/>
            <person name="Smidt H."/>
        </authorList>
    </citation>
    <scope>NUCLEOTIDE SEQUENCE [LARGE SCALE GENOMIC DNA]</scope>
    <source>
        <strain evidence="6 7">Ellin428</strain>
    </source>
</reference>
<evidence type="ECO:0000256" key="2">
    <source>
        <dbReference type="ARBA" id="ARBA00022801"/>
    </source>
</evidence>
<evidence type="ECO:0000313" key="7">
    <source>
        <dbReference type="Proteomes" id="UP000005824"/>
    </source>
</evidence>
<feature type="binding site" evidence="5">
    <location>
        <position position="154"/>
    </location>
    <ligand>
        <name>Zn(2+)</name>
        <dbReference type="ChEBI" id="CHEBI:29105"/>
        <label>2</label>
    </ligand>
</feature>
<comment type="similarity">
    <text evidence="3">Belongs to the peptidase M42 family.</text>
</comment>
<proteinExistence type="inferred from homology"/>
<organism evidence="6 7">
    <name type="scientific">Chthoniobacter flavus Ellin428</name>
    <dbReference type="NCBI Taxonomy" id="497964"/>
    <lineage>
        <taxon>Bacteria</taxon>
        <taxon>Pseudomonadati</taxon>
        <taxon>Verrucomicrobiota</taxon>
        <taxon>Spartobacteria</taxon>
        <taxon>Chthoniobacterales</taxon>
        <taxon>Chthoniobacteraceae</taxon>
        <taxon>Chthoniobacter</taxon>
    </lineage>
</organism>
<dbReference type="InterPro" id="IPR008007">
    <property type="entry name" value="Peptidase_M42"/>
</dbReference>
<dbReference type="GO" id="GO:0046872">
    <property type="term" value="F:metal ion binding"/>
    <property type="evidence" value="ECO:0007669"/>
    <property type="project" value="UniProtKB-UniRule"/>
</dbReference>
<protein>
    <submittedName>
        <fullName evidence="6">Peptidase M42 family protein</fullName>
    </submittedName>
</protein>
<name>B4D8M9_9BACT</name>
<evidence type="ECO:0000256" key="3">
    <source>
        <dbReference type="PIRNR" id="PIRNR001123"/>
    </source>
</evidence>
<feature type="binding site" evidence="5">
    <location>
        <position position="121"/>
    </location>
    <ligand>
        <name>Zn(2+)</name>
        <dbReference type="ChEBI" id="CHEBI:29105"/>
        <label>2</label>
    </ligand>
</feature>
<dbReference type="STRING" id="497964.CfE428DRAFT_5269"/>
<sequence>MDTDSLLALVRSVLAQPTAPFHEDAVRGEILMQLAQCPHVRVVQDIFGNVIAHYQRGNAAPRYAFAAHMDHPGYVGEEFLGGVPEEYRAKKPPIRDFGAFSMWDLPACEVREGRIHSRACDDLIHCATILALFHELERTQTEASVMGLFSRAEEVGFVGAIHLAKSGHVSHDVTIVSLECSSERSPGAGKMGEGVIIRVGDKTSIFNDADTRALTTLAVENKIPHQRCLMSGGTCEATAYQLYGYRAAALCIALGNYHNCGPDTTIAPEFVSVEDVQGMVRLLVAAATVPATANPAAELREKLEKSLEKYQRFM</sequence>
<feature type="active site" description="Proton acceptor" evidence="4">
    <location>
        <position position="153"/>
    </location>
</feature>
<evidence type="ECO:0000313" key="6">
    <source>
        <dbReference type="EMBL" id="EDY17251.1"/>
    </source>
</evidence>
<dbReference type="InterPro" id="IPR051464">
    <property type="entry name" value="Peptidase_M42_aminopept"/>
</dbReference>
<dbReference type="PANTHER" id="PTHR32481:SF7">
    <property type="entry name" value="AMINOPEPTIDASE YHFE-RELATED"/>
    <property type="match status" value="1"/>
</dbReference>
<dbReference type="SUPFAM" id="SSF53187">
    <property type="entry name" value="Zn-dependent exopeptidases"/>
    <property type="match status" value="1"/>
</dbReference>
<evidence type="ECO:0000256" key="4">
    <source>
        <dbReference type="PIRSR" id="PIRSR001123-1"/>
    </source>
</evidence>
<keyword evidence="2" id="KW-0378">Hydrolase</keyword>
<dbReference type="GO" id="GO:0004177">
    <property type="term" value="F:aminopeptidase activity"/>
    <property type="evidence" value="ECO:0007669"/>
    <property type="project" value="UniProtKB-UniRule"/>
</dbReference>
<keyword evidence="1 5" id="KW-0479">Metal-binding</keyword>
<dbReference type="RefSeq" id="WP_006982590.1">
    <property type="nucleotide sequence ID" value="NZ_ABVL01000022.1"/>
</dbReference>